<gene>
    <name evidence="1" type="ORF">DIU77_008805</name>
</gene>
<sequence>MEVHTRHTPSFGVARLGLRGGEAVRADRDALLACSFGVTIAPDGRGKSNRVVFTAPSDGGWIDLAPAAAGDVYALELDGQRGWCVARDAVLAEPPGVRRNPQWPGFAPLFGTETGFLEYCSGVGTLVLTCAGPIDAFELAHGDLISMNPAYLLAYPEGMQCRLRAIDPAGHQSLRTGEGLLLDFAGPGTVLSRARASRASV</sequence>
<organism evidence="1 2">
    <name type="scientific">Thermocrispum agreste</name>
    <dbReference type="NCBI Taxonomy" id="37925"/>
    <lineage>
        <taxon>Bacteria</taxon>
        <taxon>Bacillati</taxon>
        <taxon>Actinomycetota</taxon>
        <taxon>Actinomycetes</taxon>
        <taxon>Pseudonocardiales</taxon>
        <taxon>Pseudonocardiaceae</taxon>
        <taxon>Thermocrispum</taxon>
    </lineage>
</organism>
<dbReference type="Pfam" id="PF01987">
    <property type="entry name" value="AIM24"/>
    <property type="match status" value="1"/>
</dbReference>
<dbReference type="EMBL" id="QGUI02000090">
    <property type="protein sequence ID" value="MFO7192327.1"/>
    <property type="molecule type" value="Genomic_DNA"/>
</dbReference>
<accession>A0ABD6FEI7</accession>
<name>A0ABD6FEI7_9PSEU</name>
<protein>
    <submittedName>
        <fullName evidence="1">AIM24 family protein</fullName>
    </submittedName>
</protein>
<dbReference type="Gene3D" id="3.60.160.10">
    <property type="entry name" value="Mitochondrial biogenesis AIM24"/>
    <property type="match status" value="1"/>
</dbReference>
<reference evidence="1 2" key="1">
    <citation type="journal article" date="2021" name="BMC Genomics">
        <title>Genome-resolved metagenome and metatranscriptome analyses of thermophilic composting reveal key bacterial players and their metabolic interactions.</title>
        <authorList>
            <person name="Braga L.P.P."/>
            <person name="Pereira R.V."/>
            <person name="Martins L.F."/>
            <person name="Moura L.M.S."/>
            <person name="Sanchez F.B."/>
            <person name="Patane J.S.L."/>
            <person name="da Silva A.M."/>
            <person name="Setubal J.C."/>
        </authorList>
    </citation>
    <scope>NUCLEOTIDE SEQUENCE [LARGE SCALE GENOMIC DNA]</scope>
    <source>
        <strain evidence="1">ZC4RG45</strain>
    </source>
</reference>
<dbReference type="InterPro" id="IPR016031">
    <property type="entry name" value="Trp_RNA-bd_attenuator-like_dom"/>
</dbReference>
<comment type="caution">
    <text evidence="1">The sequence shown here is derived from an EMBL/GenBank/DDBJ whole genome shotgun (WGS) entry which is preliminary data.</text>
</comment>
<dbReference type="Proteomes" id="UP000249324">
    <property type="component" value="Unassembled WGS sequence"/>
</dbReference>
<dbReference type="SUPFAM" id="SSF51219">
    <property type="entry name" value="TRAP-like"/>
    <property type="match status" value="1"/>
</dbReference>
<evidence type="ECO:0000313" key="1">
    <source>
        <dbReference type="EMBL" id="MFO7192327.1"/>
    </source>
</evidence>
<dbReference type="InterPro" id="IPR036983">
    <property type="entry name" value="AIM24_sf"/>
</dbReference>
<proteinExistence type="predicted"/>
<dbReference type="InterPro" id="IPR002838">
    <property type="entry name" value="AIM24"/>
</dbReference>
<evidence type="ECO:0000313" key="2">
    <source>
        <dbReference type="Proteomes" id="UP000249324"/>
    </source>
</evidence>
<dbReference type="AlphaFoldDB" id="A0ABD6FEI7"/>